<dbReference type="EMBL" id="MZGT01000019">
    <property type="protein sequence ID" value="OPJ63115.1"/>
    <property type="molecule type" value="Genomic_DNA"/>
</dbReference>
<dbReference type="EMBL" id="QXDJ01000002">
    <property type="protein sequence ID" value="RII34697.1"/>
    <property type="molecule type" value="Genomic_DNA"/>
</dbReference>
<feature type="transmembrane region" description="Helical" evidence="1">
    <location>
        <begin position="12"/>
        <end position="30"/>
    </location>
</feature>
<dbReference type="AlphaFoldDB" id="A0A1V4ITI7"/>
<reference evidence="3 5" key="2">
    <citation type="submission" date="2018-08" db="EMBL/GenBank/DDBJ databases">
        <title>Genome of Clostridium chromiireducens C1, DSM12136.</title>
        <authorList>
            <person name="Xing M."/>
            <person name="Wei Y."/>
            <person name="Ang E.L."/>
            <person name="Zhao H."/>
            <person name="Zhang Y."/>
        </authorList>
    </citation>
    <scope>NUCLEOTIDE SEQUENCE [LARGE SCALE GENOMIC DNA]</scope>
    <source>
        <strain evidence="3 5">C1</strain>
    </source>
</reference>
<organism evidence="2 4">
    <name type="scientific">Clostridium chromiireducens</name>
    <dbReference type="NCBI Taxonomy" id="225345"/>
    <lineage>
        <taxon>Bacteria</taxon>
        <taxon>Bacillati</taxon>
        <taxon>Bacillota</taxon>
        <taxon>Clostridia</taxon>
        <taxon>Eubacteriales</taxon>
        <taxon>Clostridiaceae</taxon>
        <taxon>Clostridium</taxon>
    </lineage>
</organism>
<keyword evidence="1" id="KW-0812">Transmembrane</keyword>
<proteinExistence type="predicted"/>
<keyword evidence="4" id="KW-1185">Reference proteome</keyword>
<evidence type="ECO:0000313" key="5">
    <source>
        <dbReference type="Proteomes" id="UP000265930"/>
    </source>
</evidence>
<dbReference type="Proteomes" id="UP000191056">
    <property type="component" value="Unassembled WGS sequence"/>
</dbReference>
<dbReference type="RefSeq" id="WP_079439273.1">
    <property type="nucleotide sequence ID" value="NZ_JBLZIA010000018.1"/>
</dbReference>
<accession>A0A1V4ITI7</accession>
<name>A0A1V4ITI7_9CLOT</name>
<evidence type="ECO:0000256" key="1">
    <source>
        <dbReference type="SAM" id="Phobius"/>
    </source>
</evidence>
<evidence type="ECO:0000313" key="4">
    <source>
        <dbReference type="Proteomes" id="UP000191056"/>
    </source>
</evidence>
<comment type="caution">
    <text evidence="2">The sequence shown here is derived from an EMBL/GenBank/DDBJ whole genome shotgun (WGS) entry which is preliminary data.</text>
</comment>
<keyword evidence="1" id="KW-1133">Transmembrane helix</keyword>
<gene>
    <name evidence="2" type="ORF">CLCHR_17090</name>
    <name evidence="3" type="ORF">D2A34_05615</name>
</gene>
<dbReference type="STRING" id="225345.CLCHR_17090"/>
<keyword evidence="1" id="KW-0472">Membrane</keyword>
<protein>
    <submittedName>
        <fullName evidence="2">Uncharacterized protein</fullName>
    </submittedName>
</protein>
<evidence type="ECO:0000313" key="3">
    <source>
        <dbReference type="EMBL" id="RII34697.1"/>
    </source>
</evidence>
<evidence type="ECO:0000313" key="2">
    <source>
        <dbReference type="EMBL" id="OPJ63115.1"/>
    </source>
</evidence>
<dbReference type="OrthoDB" id="1911637at2"/>
<sequence>MKNIFKSYALRRALPVFVVLFFVLLGIIKIDIINTKALSPLGNTSENYKLVSEEFGEDFSNFIKDNSFLKIYEESEKDVLVRLGNSEFKISNESSYIRKIQEIIAKIKF</sequence>
<reference evidence="2 4" key="1">
    <citation type="submission" date="2017-03" db="EMBL/GenBank/DDBJ databases">
        <title>Genome sequence of Clostridium chromiireducens DSM 23318.</title>
        <authorList>
            <person name="Poehlein A."/>
            <person name="Daniel R."/>
        </authorList>
    </citation>
    <scope>NUCLEOTIDE SEQUENCE [LARGE SCALE GENOMIC DNA]</scope>
    <source>
        <strain evidence="2 4">DSM 23318</strain>
    </source>
</reference>
<dbReference type="Proteomes" id="UP000265930">
    <property type="component" value="Unassembled WGS sequence"/>
</dbReference>